<evidence type="ECO:0000313" key="2">
    <source>
        <dbReference type="Proteomes" id="UP001217089"/>
    </source>
</evidence>
<dbReference type="Proteomes" id="UP001217089">
    <property type="component" value="Unassembled WGS sequence"/>
</dbReference>
<protein>
    <submittedName>
        <fullName evidence="1">Uncharacterized protein</fullName>
    </submittedName>
</protein>
<reference evidence="1 2" key="1">
    <citation type="submission" date="2022-12" db="EMBL/GenBank/DDBJ databases">
        <title>Chromosome-level genome of Tegillarca granosa.</title>
        <authorList>
            <person name="Kim J."/>
        </authorList>
    </citation>
    <scope>NUCLEOTIDE SEQUENCE [LARGE SCALE GENOMIC DNA]</scope>
    <source>
        <strain evidence="1">Teg-2019</strain>
        <tissue evidence="1">Adductor muscle</tissue>
    </source>
</reference>
<dbReference type="InterPro" id="IPR050952">
    <property type="entry name" value="TRIM-NHL_E3_ligases"/>
</dbReference>
<evidence type="ECO:0000313" key="1">
    <source>
        <dbReference type="EMBL" id="KAJ8321866.1"/>
    </source>
</evidence>
<dbReference type="InterPro" id="IPR011042">
    <property type="entry name" value="6-blade_b-propeller_TolB-like"/>
</dbReference>
<name>A0ABQ9G0C1_TEGGR</name>
<accession>A0ABQ9G0C1</accession>
<dbReference type="Gene3D" id="2.120.10.30">
    <property type="entry name" value="TolB, C-terminal domain"/>
    <property type="match status" value="1"/>
</dbReference>
<dbReference type="PANTHER" id="PTHR24104">
    <property type="entry name" value="E3 UBIQUITIN-PROTEIN LIGASE NHLRC1-RELATED"/>
    <property type="match status" value="1"/>
</dbReference>
<sequence>MKSKATAKNWFLPASPFSDLYSSLLFDLAISLVTTFLESDANDNEAWFDGHRNLVLIDIYGNVKRKIQLNKNVYDIAVTTKGEIFVTEFSGTNIKKYLQDDSCINIVETQPYRTHGICLTSVQDEILVCLYKLNDSKVVRMTTAGQIKQTIQEDKKHQLLYKSPRYVVENINEDVVVVDDYSAIVVVNKKGEYRYKYPESLLSSQRIGDCFGIACDNRGCILVSDCGNHTIHLIDMDGMFIQFILTQQHGVYKPTGLSIDNKGQLWMCNNNDKEVTIYKYRSS</sequence>
<keyword evidence="2" id="KW-1185">Reference proteome</keyword>
<dbReference type="PANTHER" id="PTHR24104:SF25">
    <property type="entry name" value="PROTEIN LIN-41"/>
    <property type="match status" value="1"/>
</dbReference>
<proteinExistence type="predicted"/>
<comment type="caution">
    <text evidence="1">The sequence shown here is derived from an EMBL/GenBank/DDBJ whole genome shotgun (WGS) entry which is preliminary data.</text>
</comment>
<dbReference type="SUPFAM" id="SSF101898">
    <property type="entry name" value="NHL repeat"/>
    <property type="match status" value="1"/>
</dbReference>
<gene>
    <name evidence="1" type="ORF">KUTeg_000337</name>
</gene>
<organism evidence="1 2">
    <name type="scientific">Tegillarca granosa</name>
    <name type="common">Malaysian cockle</name>
    <name type="synonym">Anadara granosa</name>
    <dbReference type="NCBI Taxonomy" id="220873"/>
    <lineage>
        <taxon>Eukaryota</taxon>
        <taxon>Metazoa</taxon>
        <taxon>Spiralia</taxon>
        <taxon>Lophotrochozoa</taxon>
        <taxon>Mollusca</taxon>
        <taxon>Bivalvia</taxon>
        <taxon>Autobranchia</taxon>
        <taxon>Pteriomorphia</taxon>
        <taxon>Arcoida</taxon>
        <taxon>Arcoidea</taxon>
        <taxon>Arcidae</taxon>
        <taxon>Tegillarca</taxon>
    </lineage>
</organism>
<dbReference type="EMBL" id="JARBDR010000018">
    <property type="protein sequence ID" value="KAJ8321866.1"/>
    <property type="molecule type" value="Genomic_DNA"/>
</dbReference>